<dbReference type="Proteomes" id="UP001295740">
    <property type="component" value="Unassembled WGS sequence"/>
</dbReference>
<sequence length="168" mass="18616">MKPGDDAPDYYEANQNWPLQGGGAQSADMRSEFSYTVGGPLVKVPTSTVERWPRRRRAGIDVMPEFMSLLTKLSAESTPQPEAATAKLESQSSISANSQRHAQLEEATNAKYKAEATQAYPATTLYTQFVADGDSRCYAGRVKGSRSYIFAVRLFSFSQSPEPTRKRY</sequence>
<organism evidence="2 3">
    <name type="scientific">Anthostomella pinea</name>
    <dbReference type="NCBI Taxonomy" id="933095"/>
    <lineage>
        <taxon>Eukaryota</taxon>
        <taxon>Fungi</taxon>
        <taxon>Dikarya</taxon>
        <taxon>Ascomycota</taxon>
        <taxon>Pezizomycotina</taxon>
        <taxon>Sordariomycetes</taxon>
        <taxon>Xylariomycetidae</taxon>
        <taxon>Xylariales</taxon>
        <taxon>Xylariaceae</taxon>
        <taxon>Anthostomella</taxon>
    </lineage>
</organism>
<dbReference type="AlphaFoldDB" id="A0AAI8VPZ9"/>
<feature type="region of interest" description="Disordered" evidence="1">
    <location>
        <begin position="1"/>
        <end position="26"/>
    </location>
</feature>
<gene>
    <name evidence="2" type="ORF">KHLLAP_LOCUS9415</name>
</gene>
<feature type="region of interest" description="Disordered" evidence="1">
    <location>
        <begin position="77"/>
        <end position="102"/>
    </location>
</feature>
<name>A0AAI8VPZ9_9PEZI</name>
<evidence type="ECO:0000313" key="2">
    <source>
        <dbReference type="EMBL" id="CAJ2508947.1"/>
    </source>
</evidence>
<keyword evidence="3" id="KW-1185">Reference proteome</keyword>
<reference evidence="2" key="1">
    <citation type="submission" date="2023-10" db="EMBL/GenBank/DDBJ databases">
        <authorList>
            <person name="Hackl T."/>
        </authorList>
    </citation>
    <scope>NUCLEOTIDE SEQUENCE</scope>
</reference>
<evidence type="ECO:0000256" key="1">
    <source>
        <dbReference type="SAM" id="MobiDB-lite"/>
    </source>
</evidence>
<feature type="compositionally biased region" description="Polar residues" evidence="1">
    <location>
        <begin position="88"/>
        <end position="101"/>
    </location>
</feature>
<comment type="caution">
    <text evidence="2">The sequence shown here is derived from an EMBL/GenBank/DDBJ whole genome shotgun (WGS) entry which is preliminary data.</text>
</comment>
<proteinExistence type="predicted"/>
<protein>
    <submittedName>
        <fullName evidence="2">Uu.00g139730.m01.CDS01</fullName>
    </submittedName>
</protein>
<accession>A0AAI8VPZ9</accession>
<evidence type="ECO:0000313" key="3">
    <source>
        <dbReference type="Proteomes" id="UP001295740"/>
    </source>
</evidence>
<dbReference type="EMBL" id="CAUWAG010000012">
    <property type="protein sequence ID" value="CAJ2508947.1"/>
    <property type="molecule type" value="Genomic_DNA"/>
</dbReference>